<gene>
    <name evidence="1" type="ORF">C5167_004634</name>
</gene>
<dbReference type="Gramene" id="RZC57330">
    <property type="protein sequence ID" value="RZC57330"/>
    <property type="gene ID" value="C5167_004634"/>
</dbReference>
<evidence type="ECO:0000313" key="1">
    <source>
        <dbReference type="EMBL" id="RZC57330.1"/>
    </source>
</evidence>
<reference evidence="1 2" key="1">
    <citation type="journal article" date="2018" name="Science">
        <title>The opium poppy genome and morphinan production.</title>
        <authorList>
            <person name="Guo L."/>
            <person name="Winzer T."/>
            <person name="Yang X."/>
            <person name="Li Y."/>
            <person name="Ning Z."/>
            <person name="He Z."/>
            <person name="Teodor R."/>
            <person name="Lu Y."/>
            <person name="Bowser T.A."/>
            <person name="Graham I.A."/>
            <person name="Ye K."/>
        </authorList>
    </citation>
    <scope>NUCLEOTIDE SEQUENCE [LARGE SCALE GENOMIC DNA]</scope>
    <source>
        <strain evidence="2">cv. HN1</strain>
        <tissue evidence="1">Leaves</tissue>
    </source>
</reference>
<proteinExistence type="predicted"/>
<dbReference type="AlphaFoldDB" id="A0A4Y7JBE4"/>
<name>A0A4Y7JBE4_PAPSO</name>
<evidence type="ECO:0008006" key="3">
    <source>
        <dbReference type="Google" id="ProtNLM"/>
    </source>
</evidence>
<dbReference type="EMBL" id="CM010718">
    <property type="protein sequence ID" value="RZC57330.1"/>
    <property type="molecule type" value="Genomic_DNA"/>
</dbReference>
<keyword evidence="2" id="KW-1185">Reference proteome</keyword>
<organism evidence="1 2">
    <name type="scientific">Papaver somniferum</name>
    <name type="common">Opium poppy</name>
    <dbReference type="NCBI Taxonomy" id="3469"/>
    <lineage>
        <taxon>Eukaryota</taxon>
        <taxon>Viridiplantae</taxon>
        <taxon>Streptophyta</taxon>
        <taxon>Embryophyta</taxon>
        <taxon>Tracheophyta</taxon>
        <taxon>Spermatophyta</taxon>
        <taxon>Magnoliopsida</taxon>
        <taxon>Ranunculales</taxon>
        <taxon>Papaveraceae</taxon>
        <taxon>Papaveroideae</taxon>
        <taxon>Papaver</taxon>
    </lineage>
</organism>
<accession>A0A4Y7JBE4</accession>
<protein>
    <recommendedName>
        <fullName evidence="3">F-box associated domain-containing protein</fullName>
    </recommendedName>
</protein>
<dbReference type="Proteomes" id="UP000316621">
    <property type="component" value="Chromosome 4"/>
</dbReference>
<evidence type="ECO:0000313" key="2">
    <source>
        <dbReference type="Proteomes" id="UP000316621"/>
    </source>
</evidence>
<sequence length="200" mass="22709">MFDHSRYHQHKNPIINSVDYNSISSSAVSEVKVVTMAYPFEKRNTKDILILGSCDGIICLGISSYGNGIDQKNRICIWNPATGEFMNIKLPLSELRGKSSYFFRYGFGYDINIDDYNYPESYVESLVSFKSRTYVKQKPTNHNKKKPKRQSSYVLSSLANIWLILVLRCQSVPMFDLVFSYFSGPDVAEALAAAIQIAVE</sequence>